<gene>
    <name evidence="1" type="ORF">GX51_04369</name>
</gene>
<organism evidence="1 2">
    <name type="scientific">Blastomyces parvus</name>
    <dbReference type="NCBI Taxonomy" id="2060905"/>
    <lineage>
        <taxon>Eukaryota</taxon>
        <taxon>Fungi</taxon>
        <taxon>Dikarya</taxon>
        <taxon>Ascomycota</taxon>
        <taxon>Pezizomycotina</taxon>
        <taxon>Eurotiomycetes</taxon>
        <taxon>Eurotiomycetidae</taxon>
        <taxon>Onygenales</taxon>
        <taxon>Ajellomycetaceae</taxon>
        <taxon>Blastomyces</taxon>
    </lineage>
</organism>
<keyword evidence="2" id="KW-1185">Reference proteome</keyword>
<accession>A0A2B7X291</accession>
<dbReference type="OrthoDB" id="4188714at2759"/>
<dbReference type="Proteomes" id="UP000224080">
    <property type="component" value="Unassembled WGS sequence"/>
</dbReference>
<evidence type="ECO:0000313" key="2">
    <source>
        <dbReference type="Proteomes" id="UP000224080"/>
    </source>
</evidence>
<comment type="caution">
    <text evidence="1">The sequence shown here is derived from an EMBL/GenBank/DDBJ whole genome shotgun (WGS) entry which is preliminary data.</text>
</comment>
<name>A0A2B7X291_9EURO</name>
<dbReference type="AlphaFoldDB" id="A0A2B7X291"/>
<dbReference type="EMBL" id="PDNC01000054">
    <property type="protein sequence ID" value="PGH02913.1"/>
    <property type="molecule type" value="Genomic_DNA"/>
</dbReference>
<protein>
    <submittedName>
        <fullName evidence="1">Uncharacterized protein</fullName>
    </submittedName>
</protein>
<reference evidence="1 2" key="1">
    <citation type="submission" date="2017-10" db="EMBL/GenBank/DDBJ databases">
        <title>Comparative genomics in systemic dimorphic fungi from Ajellomycetaceae.</title>
        <authorList>
            <person name="Munoz J.F."/>
            <person name="Mcewen J.G."/>
            <person name="Clay O.K."/>
            <person name="Cuomo C.A."/>
        </authorList>
    </citation>
    <scope>NUCLEOTIDE SEQUENCE [LARGE SCALE GENOMIC DNA]</scope>
    <source>
        <strain evidence="1 2">UAMH130</strain>
    </source>
</reference>
<evidence type="ECO:0000313" key="1">
    <source>
        <dbReference type="EMBL" id="PGH02913.1"/>
    </source>
</evidence>
<proteinExistence type="predicted"/>
<sequence length="92" mass="10208">MCQDDNKIMTVFGDNPTVSKTRSGAGAQRLSVNFDILLTAETFDVQSFLQQTIRPDSGLRTPDLLLIRMICIETKVARFAARIGQIVPQHGE</sequence>